<dbReference type="InterPro" id="IPR029047">
    <property type="entry name" value="HSP70_peptide-bd_sf"/>
</dbReference>
<keyword evidence="5" id="KW-0346">Stress response</keyword>
<evidence type="ECO:0000256" key="2">
    <source>
        <dbReference type="ARBA" id="ARBA00022490"/>
    </source>
</evidence>
<dbReference type="Gene3D" id="1.20.1270.10">
    <property type="match status" value="1"/>
</dbReference>
<proteinExistence type="predicted"/>
<keyword evidence="8" id="KW-1185">Reference proteome</keyword>
<name>A0A9N8ZNY8_9GLOM</name>
<organism evidence="7 8">
    <name type="scientific">Ambispora leptoticha</name>
    <dbReference type="NCBI Taxonomy" id="144679"/>
    <lineage>
        <taxon>Eukaryota</taxon>
        <taxon>Fungi</taxon>
        <taxon>Fungi incertae sedis</taxon>
        <taxon>Mucoromycota</taxon>
        <taxon>Glomeromycotina</taxon>
        <taxon>Glomeromycetes</taxon>
        <taxon>Archaeosporales</taxon>
        <taxon>Ambisporaceae</taxon>
        <taxon>Ambispora</taxon>
    </lineage>
</organism>
<dbReference type="AlphaFoldDB" id="A0A9N8ZNY8"/>
<evidence type="ECO:0000256" key="6">
    <source>
        <dbReference type="SAM" id="MobiDB-lite"/>
    </source>
</evidence>
<dbReference type="Gene3D" id="2.60.34.10">
    <property type="entry name" value="Substrate Binding Domain Of DNAk, Chain A, domain 1"/>
    <property type="match status" value="1"/>
</dbReference>
<dbReference type="OrthoDB" id="434160at2759"/>
<dbReference type="FunFam" id="2.60.34.10:FF:000011">
    <property type="entry name" value="Heat shock protein hsp88"/>
    <property type="match status" value="1"/>
</dbReference>
<feature type="region of interest" description="Disordered" evidence="6">
    <location>
        <begin position="564"/>
        <end position="614"/>
    </location>
</feature>
<feature type="compositionally biased region" description="Polar residues" evidence="6">
    <location>
        <begin position="588"/>
        <end position="604"/>
    </location>
</feature>
<dbReference type="InterPro" id="IPR013126">
    <property type="entry name" value="Hsp_70_fam"/>
</dbReference>
<evidence type="ECO:0000313" key="8">
    <source>
        <dbReference type="Proteomes" id="UP000789508"/>
    </source>
</evidence>
<accession>A0A9N8ZNY8</accession>
<dbReference type="Proteomes" id="UP000789508">
    <property type="component" value="Unassembled WGS sequence"/>
</dbReference>
<dbReference type="PANTHER" id="PTHR45639:SF4">
    <property type="entry name" value="HSC70CB, ISOFORM G"/>
    <property type="match status" value="1"/>
</dbReference>
<dbReference type="GO" id="GO:0005524">
    <property type="term" value="F:ATP binding"/>
    <property type="evidence" value="ECO:0007669"/>
    <property type="project" value="UniProtKB-KW"/>
</dbReference>
<dbReference type="FunFam" id="3.90.640.10:FF:000004">
    <property type="entry name" value="Heat shock 70 kDa protein 4"/>
    <property type="match status" value="1"/>
</dbReference>
<dbReference type="PANTHER" id="PTHR45639">
    <property type="entry name" value="HSC70CB, ISOFORM G-RELATED"/>
    <property type="match status" value="1"/>
</dbReference>
<evidence type="ECO:0000256" key="3">
    <source>
        <dbReference type="ARBA" id="ARBA00022741"/>
    </source>
</evidence>
<dbReference type="PRINTS" id="PR00301">
    <property type="entry name" value="HEATSHOCK70"/>
</dbReference>
<keyword evidence="4" id="KW-0067">ATP-binding</keyword>
<dbReference type="GO" id="GO:0005634">
    <property type="term" value="C:nucleus"/>
    <property type="evidence" value="ECO:0007669"/>
    <property type="project" value="TreeGrafter"/>
</dbReference>
<evidence type="ECO:0000256" key="4">
    <source>
        <dbReference type="ARBA" id="ARBA00022840"/>
    </source>
</evidence>
<comment type="caution">
    <text evidence="7">The sequence shown here is derived from an EMBL/GenBank/DDBJ whole genome shotgun (WGS) entry which is preliminary data.</text>
</comment>
<dbReference type="EMBL" id="CAJVPS010000667">
    <property type="protein sequence ID" value="CAG8502025.1"/>
    <property type="molecule type" value="Genomic_DNA"/>
</dbReference>
<keyword evidence="3" id="KW-0547">Nucleotide-binding</keyword>
<sequence>SALGYGITKMDLPEDKEKPRYVVIVDIGHSNYGVSIVAFSKGQLCVKATAYDRHFGGRNFDQVLVDYFTDVCKEKYKIDIKSNQKALFRLRTGCEKVKKVLSANQQAPLNVENLMNDIDVSSMIKRDEFERLASHLLDRVHAPLEQALKESGLTKEDIHSVEMVGGSSRIPAVKERISQFFGKELNFTLNQDEAIARGCAFQCAILSPVFKVRDFNIQDVYSYPIKVSWENIPEIPDEEAELLVFPKLNSIPSTKILTFHRKKPFDIEAHYADPDLIPPGINTWIGRFSIKNVEPTENDDLSIVKVKARLNLHGVLSVDVATVVEEVVKEEKEEVKTAEPQAKPTPKPANVKKVRKLVKKADLPVVSGTSSLDKSIVTLYRENEEQMKATDKLVIDTETQKNALEEYVYDMRGKVESSYSEYVDPAEKDTFLNLLNDTENWLYGDGEEATKSVYVSKLNDLKKFGDPIVGRYREAEERPKAEKQLRDSIQSFMLNATSNEERFAHISDEEKKSVVDKATQILHWLDEKIDAQSKLQKYEIPVVHAHEILKERDALVQYCSPIILRPKPKPEPKPAEPTAPETPAAGTQGAQGTPQETPATSQPEASARSDMDVD</sequence>
<comment type="subcellular location">
    <subcellularLocation>
        <location evidence="1">Cytoplasm</location>
    </subcellularLocation>
</comment>
<protein>
    <submittedName>
        <fullName evidence="7">5190_t:CDS:1</fullName>
    </submittedName>
</protein>
<feature type="compositionally biased region" description="Low complexity" evidence="6">
    <location>
        <begin position="576"/>
        <end position="585"/>
    </location>
</feature>
<dbReference type="GO" id="GO:0140662">
    <property type="term" value="F:ATP-dependent protein folding chaperone"/>
    <property type="evidence" value="ECO:0007669"/>
    <property type="project" value="InterPro"/>
</dbReference>
<dbReference type="Gene3D" id="3.90.640.10">
    <property type="entry name" value="Actin, Chain A, domain 4"/>
    <property type="match status" value="1"/>
</dbReference>
<dbReference type="SUPFAM" id="SSF100920">
    <property type="entry name" value="Heat shock protein 70kD (HSP70), peptide-binding domain"/>
    <property type="match status" value="1"/>
</dbReference>
<dbReference type="SUPFAM" id="SSF100934">
    <property type="entry name" value="Heat shock protein 70kD (HSP70), C-terminal subdomain"/>
    <property type="match status" value="2"/>
</dbReference>
<dbReference type="Pfam" id="PF00012">
    <property type="entry name" value="HSP70"/>
    <property type="match status" value="1"/>
</dbReference>
<dbReference type="PROSITE" id="PS01036">
    <property type="entry name" value="HSP70_3"/>
    <property type="match status" value="1"/>
</dbReference>
<keyword evidence="2" id="KW-0963">Cytoplasm</keyword>
<feature type="non-terminal residue" evidence="7">
    <location>
        <position position="614"/>
    </location>
</feature>
<dbReference type="InterPro" id="IPR018181">
    <property type="entry name" value="Heat_shock_70_CS"/>
</dbReference>
<dbReference type="InterPro" id="IPR029048">
    <property type="entry name" value="HSP70_C_sf"/>
</dbReference>
<evidence type="ECO:0000313" key="7">
    <source>
        <dbReference type="EMBL" id="CAG8502025.1"/>
    </source>
</evidence>
<reference evidence="7" key="1">
    <citation type="submission" date="2021-06" db="EMBL/GenBank/DDBJ databases">
        <authorList>
            <person name="Kallberg Y."/>
            <person name="Tangrot J."/>
            <person name="Rosling A."/>
        </authorList>
    </citation>
    <scope>NUCLEOTIDE SEQUENCE</scope>
    <source>
        <strain evidence="7">FL130A</strain>
    </source>
</reference>
<dbReference type="SUPFAM" id="SSF53067">
    <property type="entry name" value="Actin-like ATPase domain"/>
    <property type="match status" value="1"/>
</dbReference>
<dbReference type="InterPro" id="IPR043129">
    <property type="entry name" value="ATPase_NBD"/>
</dbReference>
<gene>
    <name evidence="7" type="ORF">ALEPTO_LOCUS3533</name>
</gene>
<evidence type="ECO:0000256" key="1">
    <source>
        <dbReference type="ARBA" id="ARBA00004496"/>
    </source>
</evidence>
<dbReference type="GO" id="GO:0005829">
    <property type="term" value="C:cytosol"/>
    <property type="evidence" value="ECO:0007669"/>
    <property type="project" value="TreeGrafter"/>
</dbReference>
<dbReference type="Gene3D" id="3.30.420.40">
    <property type="match status" value="2"/>
</dbReference>
<evidence type="ECO:0000256" key="5">
    <source>
        <dbReference type="ARBA" id="ARBA00023016"/>
    </source>
</evidence>
<dbReference type="FunFam" id="1.20.1270.10:FF:000002">
    <property type="entry name" value="Heat shock 70 kDa protein 4"/>
    <property type="match status" value="1"/>
</dbReference>